<protein>
    <submittedName>
        <fullName evidence="1">Uncharacterized protein</fullName>
    </submittedName>
</protein>
<evidence type="ECO:0000313" key="2">
    <source>
        <dbReference type="Proteomes" id="UP000001887"/>
    </source>
</evidence>
<proteinExistence type="predicted"/>
<keyword evidence="2" id="KW-1185">Reference proteome</keyword>
<gene>
    <name evidence="1" type="ordered locus">Psta_1041</name>
</gene>
<organism evidence="1 2">
    <name type="scientific">Pirellula staleyi (strain ATCC 27377 / DSM 6068 / ICPB 4128)</name>
    <name type="common">Pirella staleyi</name>
    <dbReference type="NCBI Taxonomy" id="530564"/>
    <lineage>
        <taxon>Bacteria</taxon>
        <taxon>Pseudomonadati</taxon>
        <taxon>Planctomycetota</taxon>
        <taxon>Planctomycetia</taxon>
        <taxon>Pirellulales</taxon>
        <taxon>Pirellulaceae</taxon>
        <taxon>Pirellula</taxon>
    </lineage>
</organism>
<accession>D2R8A8</accession>
<name>D2R8A8_PIRSD</name>
<reference evidence="1 2" key="1">
    <citation type="journal article" date="2009" name="Stand. Genomic Sci.">
        <title>Complete genome sequence of Pirellula staleyi type strain (ATCC 27377).</title>
        <authorList>
            <person name="Clum A."/>
            <person name="Tindall B.J."/>
            <person name="Sikorski J."/>
            <person name="Ivanova N."/>
            <person name="Mavrommatis K."/>
            <person name="Lucas S."/>
            <person name="Glavina del Rio T."/>
            <person name="Nolan M."/>
            <person name="Chen F."/>
            <person name="Tice H."/>
            <person name="Pitluck S."/>
            <person name="Cheng J.F."/>
            <person name="Chertkov O."/>
            <person name="Brettin T."/>
            <person name="Han C."/>
            <person name="Detter J.C."/>
            <person name="Kuske C."/>
            <person name="Bruce D."/>
            <person name="Goodwin L."/>
            <person name="Ovchinikova G."/>
            <person name="Pati A."/>
            <person name="Mikhailova N."/>
            <person name="Chen A."/>
            <person name="Palaniappan K."/>
            <person name="Land M."/>
            <person name="Hauser L."/>
            <person name="Chang Y.J."/>
            <person name="Jeffries C.D."/>
            <person name="Chain P."/>
            <person name="Rohde M."/>
            <person name="Goker M."/>
            <person name="Bristow J."/>
            <person name="Eisen J.A."/>
            <person name="Markowitz V."/>
            <person name="Hugenholtz P."/>
            <person name="Kyrpides N.C."/>
            <person name="Klenk H.P."/>
            <person name="Lapidus A."/>
        </authorList>
    </citation>
    <scope>NUCLEOTIDE SEQUENCE [LARGE SCALE GENOMIC DNA]</scope>
    <source>
        <strain evidence="2">ATCC 27377 / DSM 6068 / ICPB 4128</strain>
    </source>
</reference>
<dbReference type="Proteomes" id="UP000001887">
    <property type="component" value="Chromosome"/>
</dbReference>
<dbReference type="EMBL" id="CP001848">
    <property type="protein sequence ID" value="ADB15725.1"/>
    <property type="molecule type" value="Genomic_DNA"/>
</dbReference>
<dbReference type="KEGG" id="psl:Psta_1041"/>
<dbReference type="STRING" id="530564.Psta_1041"/>
<dbReference type="AlphaFoldDB" id="D2R8A8"/>
<sequence>MSTAALKNRSRRVCLTHSFGRSAKLRDLAKPCTKPAFFASVKLEQLASLQARVDNSSQNVASLSSYRQLATLPSASHLSLSPFRQASATLATPRRRVINGQKLPCQRSQVSSTLRTSRLSLAAIDNHSLRIPTTTEFSFTY</sequence>
<dbReference type="HOGENOM" id="CLU_1823559_0_0_0"/>
<evidence type="ECO:0000313" key="1">
    <source>
        <dbReference type="EMBL" id="ADB15725.1"/>
    </source>
</evidence>